<dbReference type="RefSeq" id="XP_003107613.2">
    <property type="nucleotide sequence ID" value="XM_003107565.2"/>
</dbReference>
<proteinExistence type="predicted"/>
<protein>
    <recommendedName>
        <fullName evidence="4">Major sperm protein</fullName>
    </recommendedName>
</protein>
<dbReference type="Proteomes" id="UP000483820">
    <property type="component" value="Chromosome III"/>
</dbReference>
<feature type="region of interest" description="Disordered" evidence="1">
    <location>
        <begin position="203"/>
        <end position="233"/>
    </location>
</feature>
<dbReference type="GeneID" id="9806065"/>
<evidence type="ECO:0000313" key="2">
    <source>
        <dbReference type="EMBL" id="KAF1760595.1"/>
    </source>
</evidence>
<evidence type="ECO:0000313" key="3">
    <source>
        <dbReference type="Proteomes" id="UP000483820"/>
    </source>
</evidence>
<gene>
    <name evidence="2" type="ORF">GCK72_008844</name>
</gene>
<organism evidence="2 3">
    <name type="scientific">Caenorhabditis remanei</name>
    <name type="common">Caenorhabditis vulgaris</name>
    <dbReference type="NCBI Taxonomy" id="31234"/>
    <lineage>
        <taxon>Eukaryota</taxon>
        <taxon>Metazoa</taxon>
        <taxon>Ecdysozoa</taxon>
        <taxon>Nematoda</taxon>
        <taxon>Chromadorea</taxon>
        <taxon>Rhabditida</taxon>
        <taxon>Rhabditina</taxon>
        <taxon>Rhabditomorpha</taxon>
        <taxon>Rhabditoidea</taxon>
        <taxon>Rhabditidae</taxon>
        <taxon>Peloderinae</taxon>
        <taxon>Caenorhabditis</taxon>
    </lineage>
</organism>
<name>A0A6A5H128_CAERE</name>
<dbReference type="CTD" id="9806065"/>
<dbReference type="KEGG" id="crq:GCK72_008844"/>
<evidence type="ECO:0000256" key="1">
    <source>
        <dbReference type="SAM" id="MobiDB-lite"/>
    </source>
</evidence>
<comment type="caution">
    <text evidence="2">The sequence shown here is derived from an EMBL/GenBank/DDBJ whole genome shotgun (WGS) entry which is preliminary data.</text>
</comment>
<feature type="compositionally biased region" description="Low complexity" evidence="1">
    <location>
        <begin position="213"/>
        <end position="223"/>
    </location>
</feature>
<sequence>MTSLKKSNPTEVHISTSRDLVQRTLVLRNTTGKDFILKLISSNEAISFPTNVFRFPPSSHRVIQFRVNSSKISQWDRTKLTIKGFVLPIYAKNLKQFIDQKTVAGTSCQEAFSLSVMFTEQFSAPQTIINLPGSATCIESSDHPVDVEELDTLTAINIEKDVVTAAPIGSMTGFVEEYKRGQQNKGCWLTNYVCGGPEKPLEKQSIRSRRSASRSGGSAKSCRTQASRKKSKEVNVCLEATPCGGSTIQT</sequence>
<reference evidence="2 3" key="1">
    <citation type="submission" date="2019-12" db="EMBL/GenBank/DDBJ databases">
        <title>Chromosome-level assembly of the Caenorhabditis remanei genome.</title>
        <authorList>
            <person name="Teterina A.A."/>
            <person name="Willis J.H."/>
            <person name="Phillips P.C."/>
        </authorList>
    </citation>
    <scope>NUCLEOTIDE SEQUENCE [LARGE SCALE GENOMIC DNA]</scope>
    <source>
        <strain evidence="2 3">PX506</strain>
        <tissue evidence="2">Whole organism</tissue>
    </source>
</reference>
<evidence type="ECO:0008006" key="4">
    <source>
        <dbReference type="Google" id="ProtNLM"/>
    </source>
</evidence>
<dbReference type="AlphaFoldDB" id="A0A6A5H128"/>
<dbReference type="EMBL" id="WUAV01000003">
    <property type="protein sequence ID" value="KAF1760595.1"/>
    <property type="molecule type" value="Genomic_DNA"/>
</dbReference>
<accession>A0A6A5H128</accession>